<reference evidence="1 2" key="1">
    <citation type="submission" date="2018-06" db="EMBL/GenBank/DDBJ databases">
        <authorList>
            <consortium name="Pathogen Informatics"/>
            <person name="Doyle S."/>
        </authorList>
    </citation>
    <scope>NUCLEOTIDE SEQUENCE [LARGE SCALE GENOMIC DNA]</scope>
    <source>
        <strain evidence="1 2">NCTC10343</strain>
    </source>
</reference>
<proteinExistence type="predicted"/>
<dbReference type="EMBL" id="UGSC01000001">
    <property type="protein sequence ID" value="SUA67749.1"/>
    <property type="molecule type" value="Genomic_DNA"/>
</dbReference>
<accession>A0A378XU27</accession>
<gene>
    <name evidence="1" type="ORF">NCTC10343_01394</name>
</gene>
<sequence>MMDLYMLLVMAVSYGVILLFVRWCDAQTSKGGRRG</sequence>
<evidence type="ECO:0000313" key="2">
    <source>
        <dbReference type="Proteomes" id="UP000254400"/>
    </source>
</evidence>
<dbReference type="Proteomes" id="UP000254400">
    <property type="component" value="Unassembled WGS sequence"/>
</dbReference>
<protein>
    <submittedName>
        <fullName evidence="1">Uncharacterized protein</fullName>
    </submittedName>
</protein>
<organism evidence="1 2">
    <name type="scientific">Paenibacillus polymyxa</name>
    <name type="common">Bacillus polymyxa</name>
    <dbReference type="NCBI Taxonomy" id="1406"/>
    <lineage>
        <taxon>Bacteria</taxon>
        <taxon>Bacillati</taxon>
        <taxon>Bacillota</taxon>
        <taxon>Bacilli</taxon>
        <taxon>Bacillales</taxon>
        <taxon>Paenibacillaceae</taxon>
        <taxon>Paenibacillus</taxon>
    </lineage>
</organism>
<name>A0A378XU27_PAEPO</name>
<evidence type="ECO:0000313" key="1">
    <source>
        <dbReference type="EMBL" id="SUA67749.1"/>
    </source>
</evidence>
<dbReference type="AlphaFoldDB" id="A0A378XU27"/>